<keyword evidence="1" id="KW-0812">Transmembrane</keyword>
<name>A0A1I3JK09_9BURK</name>
<keyword evidence="1" id="KW-1133">Transmembrane helix</keyword>
<dbReference type="EMBL" id="FOQU01000003">
    <property type="protein sequence ID" value="SFI60486.1"/>
    <property type="molecule type" value="Genomic_DNA"/>
</dbReference>
<gene>
    <name evidence="2" type="ORF">SAMN05192543_103736</name>
</gene>
<dbReference type="Proteomes" id="UP000199548">
    <property type="component" value="Unassembled WGS sequence"/>
</dbReference>
<accession>A0A1I3JK09</accession>
<protein>
    <submittedName>
        <fullName evidence="2">Uncharacterized protein</fullName>
    </submittedName>
</protein>
<evidence type="ECO:0000256" key="1">
    <source>
        <dbReference type="SAM" id="Phobius"/>
    </source>
</evidence>
<sequence>MRIRPGITQDYYKRLSPDHKLQWKLAMWCLSLVVSWVVTKTGYRVLDFIISSSCTLVTMLMIESQRSYTEYSRKTRKLVVVAAIVIARWGICGLGIVYFALAVVGAMGQTLRDASLAKELPANAQAAFGVAFVGAAIYQSVKIFRRLGAEELVAKLPAEKLKELLVKRNFIAHDFKSFVAFELGVSCFSYCYASVVAGLANVLIQMMHS</sequence>
<feature type="transmembrane region" description="Helical" evidence="1">
    <location>
        <begin position="178"/>
        <end position="204"/>
    </location>
</feature>
<proteinExistence type="predicted"/>
<feature type="transmembrane region" description="Helical" evidence="1">
    <location>
        <begin position="120"/>
        <end position="138"/>
    </location>
</feature>
<feature type="transmembrane region" description="Helical" evidence="1">
    <location>
        <begin position="21"/>
        <end position="39"/>
    </location>
</feature>
<reference evidence="2 3" key="1">
    <citation type="submission" date="2016-10" db="EMBL/GenBank/DDBJ databases">
        <authorList>
            <person name="de Groot N.N."/>
        </authorList>
    </citation>
    <scope>NUCLEOTIDE SEQUENCE [LARGE SCALE GENOMIC DNA]</scope>
    <source>
        <strain evidence="2 3">LMG 23650</strain>
    </source>
</reference>
<keyword evidence="3" id="KW-1185">Reference proteome</keyword>
<keyword evidence="1" id="KW-0472">Membrane</keyword>
<dbReference type="AlphaFoldDB" id="A0A1I3JK09"/>
<evidence type="ECO:0000313" key="3">
    <source>
        <dbReference type="Proteomes" id="UP000199548"/>
    </source>
</evidence>
<evidence type="ECO:0000313" key="2">
    <source>
        <dbReference type="EMBL" id="SFI60486.1"/>
    </source>
</evidence>
<feature type="transmembrane region" description="Helical" evidence="1">
    <location>
        <begin position="45"/>
        <end position="62"/>
    </location>
</feature>
<feature type="transmembrane region" description="Helical" evidence="1">
    <location>
        <begin position="78"/>
        <end position="100"/>
    </location>
</feature>
<organism evidence="2 3">
    <name type="scientific">Paraburkholderia megapolitana</name>
    <dbReference type="NCBI Taxonomy" id="420953"/>
    <lineage>
        <taxon>Bacteria</taxon>
        <taxon>Pseudomonadati</taxon>
        <taxon>Pseudomonadota</taxon>
        <taxon>Betaproteobacteria</taxon>
        <taxon>Burkholderiales</taxon>
        <taxon>Burkholderiaceae</taxon>
        <taxon>Paraburkholderia</taxon>
    </lineage>
</organism>